<proteinExistence type="inferred from homology"/>
<dbReference type="SUPFAM" id="SSF51445">
    <property type="entry name" value="(Trans)glycosidases"/>
    <property type="match status" value="1"/>
</dbReference>
<accession>A0A7W5UHR3</accession>
<keyword evidence="3" id="KW-0378">Hydrolase</keyword>
<dbReference type="InterPro" id="IPR017853">
    <property type="entry name" value="GH"/>
</dbReference>
<evidence type="ECO:0000256" key="1">
    <source>
        <dbReference type="ARBA" id="ARBA00010646"/>
    </source>
</evidence>
<dbReference type="PANTHER" id="PTHR34135">
    <property type="entry name" value="LYSOZYME"/>
    <property type="match status" value="1"/>
</dbReference>
<dbReference type="PROSITE" id="PS51904">
    <property type="entry name" value="GLYCOSYL_HYDROL_F25_2"/>
    <property type="match status" value="1"/>
</dbReference>
<sequence length="508" mass="58497">MPLTNPKIELGFQHTRGNAEILPDVAQAKTHHSYFCNTSAVVNRWGQLVGVNYGSNYADFDSLHKLFYAHHSYIGWLVYNVVKWFRSLFDNHYYFQNVSLKVPTASPRNILGWNTVGNLYQEVVLGKQHYSGRYLHQQPNGEGTMIYGDSCTYQGQWKNGLREGFGTLYIPQRGTWQGLWHADTLQNGTFHNSTQEYIGQFNQHLEFEGEGILRTFKSPSTSNHPMPYAIDSTYYAGSWKAGMRSNFGIAIEPQKTIHAGIWRNDHFLGEQMVYTAHRVYGIDISRFQHDIKKKTYSINWSDLRITSLGSLKRRINGNASYPVSFVYIKATEGKTLRNKYFHTDAMHARQHGIAVGAYHFFSTHTSAAEQAAWFLKYAAPHQGDLPPMLDVEPTEKQIRDMGGEDVLFRAMLSWLHIVERHTGTRPLIYVGQMFVNRHLPNAPQELQDYDIWIARYSEFKPFVQLQYWQLTPEGRVKGIHGDVDINVFNGTKEDFQKLRTLNGVKHSK</sequence>
<dbReference type="AlphaFoldDB" id="A0A7W5UHR3"/>
<dbReference type="GO" id="GO:0009253">
    <property type="term" value="P:peptidoglycan catabolic process"/>
    <property type="evidence" value="ECO:0007669"/>
    <property type="project" value="InterPro"/>
</dbReference>
<evidence type="ECO:0000256" key="3">
    <source>
        <dbReference type="ARBA" id="ARBA00022801"/>
    </source>
</evidence>
<dbReference type="Pfam" id="PF01183">
    <property type="entry name" value="Glyco_hydro_25"/>
    <property type="match status" value="1"/>
</dbReference>
<dbReference type="Pfam" id="PF02493">
    <property type="entry name" value="MORN"/>
    <property type="match status" value="3"/>
</dbReference>
<gene>
    <name evidence="5" type="ORF">FHS60_000020</name>
</gene>
<dbReference type="EMBL" id="JACICA010000001">
    <property type="protein sequence ID" value="MBB3701578.1"/>
    <property type="molecule type" value="Genomic_DNA"/>
</dbReference>
<dbReference type="Proteomes" id="UP000541425">
    <property type="component" value="Unassembled WGS sequence"/>
</dbReference>
<dbReference type="Gene3D" id="2.20.110.10">
    <property type="entry name" value="Histone H3 K4-specific methyltransferase SET7/9 N-terminal domain"/>
    <property type="match status" value="1"/>
</dbReference>
<reference evidence="5 6" key="1">
    <citation type="submission" date="2020-08" db="EMBL/GenBank/DDBJ databases">
        <title>Genomic Encyclopedia of Type Strains, Phase IV (KMG-IV): sequencing the most valuable type-strain genomes for metagenomic binning, comparative biology and taxonomic classification.</title>
        <authorList>
            <person name="Goeker M."/>
        </authorList>
    </citation>
    <scope>NUCLEOTIDE SEQUENCE [LARGE SCALE GENOMIC DNA]</scope>
    <source>
        <strain evidence="5 6">DSM 22548</strain>
    </source>
</reference>
<dbReference type="SMART" id="SM00698">
    <property type="entry name" value="MORN"/>
    <property type="match status" value="2"/>
</dbReference>
<keyword evidence="4" id="KW-0326">Glycosidase</keyword>
<dbReference type="InterPro" id="IPR018077">
    <property type="entry name" value="Glyco_hydro_fam25_subgr"/>
</dbReference>
<dbReference type="InterPro" id="IPR003409">
    <property type="entry name" value="MORN"/>
</dbReference>
<evidence type="ECO:0000256" key="4">
    <source>
        <dbReference type="ARBA" id="ARBA00023295"/>
    </source>
</evidence>
<keyword evidence="2" id="KW-0677">Repeat</keyword>
<dbReference type="Gene3D" id="3.20.20.80">
    <property type="entry name" value="Glycosidases"/>
    <property type="match status" value="1"/>
</dbReference>
<dbReference type="GO" id="GO:0016998">
    <property type="term" value="P:cell wall macromolecule catabolic process"/>
    <property type="evidence" value="ECO:0007669"/>
    <property type="project" value="InterPro"/>
</dbReference>
<evidence type="ECO:0000313" key="5">
    <source>
        <dbReference type="EMBL" id="MBB3701578.1"/>
    </source>
</evidence>
<dbReference type="SMART" id="SM00641">
    <property type="entry name" value="Glyco_25"/>
    <property type="match status" value="1"/>
</dbReference>
<organism evidence="5 6">
    <name type="scientific">Alloprevotella rava</name>
    <dbReference type="NCBI Taxonomy" id="671218"/>
    <lineage>
        <taxon>Bacteria</taxon>
        <taxon>Pseudomonadati</taxon>
        <taxon>Bacteroidota</taxon>
        <taxon>Bacteroidia</taxon>
        <taxon>Bacteroidales</taxon>
        <taxon>Prevotellaceae</taxon>
        <taxon>Alloprevotella</taxon>
    </lineage>
</organism>
<comment type="similarity">
    <text evidence="1">Belongs to the glycosyl hydrolase 25 family.</text>
</comment>
<dbReference type="GO" id="GO:0003796">
    <property type="term" value="F:lysozyme activity"/>
    <property type="evidence" value="ECO:0007669"/>
    <property type="project" value="InterPro"/>
</dbReference>
<dbReference type="RefSeq" id="WP_244957379.1">
    <property type="nucleotide sequence ID" value="NZ_JACICA010000001.1"/>
</dbReference>
<evidence type="ECO:0000256" key="2">
    <source>
        <dbReference type="ARBA" id="ARBA00022737"/>
    </source>
</evidence>
<protein>
    <submittedName>
        <fullName evidence="5">Lysozyme</fullName>
    </submittedName>
</protein>
<dbReference type="PANTHER" id="PTHR34135:SF2">
    <property type="entry name" value="LYSOZYME"/>
    <property type="match status" value="1"/>
</dbReference>
<comment type="caution">
    <text evidence="5">The sequence shown here is derived from an EMBL/GenBank/DDBJ whole genome shotgun (WGS) entry which is preliminary data.</text>
</comment>
<dbReference type="InterPro" id="IPR002053">
    <property type="entry name" value="Glyco_hydro_25"/>
</dbReference>
<name>A0A7W5UHR3_9BACT</name>
<dbReference type="SUPFAM" id="SSF82185">
    <property type="entry name" value="Histone H3 K4-specific methyltransferase SET7/9 N-terminal domain"/>
    <property type="match status" value="1"/>
</dbReference>
<dbReference type="GO" id="GO:0016052">
    <property type="term" value="P:carbohydrate catabolic process"/>
    <property type="evidence" value="ECO:0007669"/>
    <property type="project" value="TreeGrafter"/>
</dbReference>
<evidence type="ECO:0000313" key="6">
    <source>
        <dbReference type="Proteomes" id="UP000541425"/>
    </source>
</evidence>